<accession>A0A4Q1BN43</accession>
<sequence>MSTRQQLDAYQSFVERYAAALSQQRNTPRQVSSMGFGALAITDGSPSVAAPPDA</sequence>
<gene>
    <name evidence="1" type="ORF">M231_03491</name>
</gene>
<proteinExistence type="predicted"/>
<protein>
    <submittedName>
        <fullName evidence="1">Uncharacterized protein</fullName>
    </submittedName>
</protein>
<evidence type="ECO:0000313" key="2">
    <source>
        <dbReference type="Proteomes" id="UP000289152"/>
    </source>
</evidence>
<name>A0A4Q1BN43_TREME</name>
<comment type="caution">
    <text evidence="1">The sequence shown here is derived from an EMBL/GenBank/DDBJ whole genome shotgun (WGS) entry which is preliminary data.</text>
</comment>
<evidence type="ECO:0000313" key="1">
    <source>
        <dbReference type="EMBL" id="RXK39271.1"/>
    </source>
</evidence>
<dbReference type="InParanoid" id="A0A4Q1BN43"/>
<reference evidence="1 2" key="1">
    <citation type="submission" date="2016-06" db="EMBL/GenBank/DDBJ databases">
        <title>Evolution of pathogenesis and genome organization in the Tremellales.</title>
        <authorList>
            <person name="Cuomo C."/>
            <person name="Litvintseva A."/>
            <person name="Heitman J."/>
            <person name="Chen Y."/>
            <person name="Sun S."/>
            <person name="Springer D."/>
            <person name="Dromer F."/>
            <person name="Young S."/>
            <person name="Zeng Q."/>
            <person name="Chapman S."/>
            <person name="Gujja S."/>
            <person name="Saif S."/>
            <person name="Birren B."/>
        </authorList>
    </citation>
    <scope>NUCLEOTIDE SEQUENCE [LARGE SCALE GENOMIC DNA]</scope>
    <source>
        <strain evidence="1 2">ATCC 28783</strain>
    </source>
</reference>
<dbReference type="Proteomes" id="UP000289152">
    <property type="component" value="Unassembled WGS sequence"/>
</dbReference>
<dbReference type="EMBL" id="SDIL01000034">
    <property type="protein sequence ID" value="RXK39271.1"/>
    <property type="molecule type" value="Genomic_DNA"/>
</dbReference>
<dbReference type="AlphaFoldDB" id="A0A4Q1BN43"/>
<organism evidence="1 2">
    <name type="scientific">Tremella mesenterica</name>
    <name type="common">Jelly fungus</name>
    <dbReference type="NCBI Taxonomy" id="5217"/>
    <lineage>
        <taxon>Eukaryota</taxon>
        <taxon>Fungi</taxon>
        <taxon>Dikarya</taxon>
        <taxon>Basidiomycota</taxon>
        <taxon>Agaricomycotina</taxon>
        <taxon>Tremellomycetes</taxon>
        <taxon>Tremellales</taxon>
        <taxon>Tremellaceae</taxon>
        <taxon>Tremella</taxon>
    </lineage>
</organism>
<keyword evidence="2" id="KW-1185">Reference proteome</keyword>
<dbReference type="VEuPathDB" id="FungiDB:TREMEDRAFT_60669"/>